<evidence type="ECO:0008006" key="3">
    <source>
        <dbReference type="Google" id="ProtNLM"/>
    </source>
</evidence>
<dbReference type="InterPro" id="IPR043519">
    <property type="entry name" value="NT_sf"/>
</dbReference>
<protein>
    <recommendedName>
        <fullName evidence="3">Nucleotidyltransferase domain-containing protein</fullName>
    </recommendedName>
</protein>
<dbReference type="EMBL" id="AP023356">
    <property type="protein sequence ID" value="BCJ42401.1"/>
    <property type="molecule type" value="Genomic_DNA"/>
</dbReference>
<dbReference type="CDD" id="cd05403">
    <property type="entry name" value="NT_KNTase_like"/>
    <property type="match status" value="1"/>
</dbReference>
<proteinExistence type="predicted"/>
<keyword evidence="2" id="KW-1185">Reference proteome</keyword>
<sequence length="236" mass="26037">MVIDEIDTTSLRGALADRLADAIQHRWAAEVQAIGVAGSIAHGDDTDSSDVNLVVVTYRPRTGPRSTLRKVDGVPVDLRVLAAEEALAEARLLTARWPLHADRYMHTFPLHDPKDFFKELREAHQNLLTEARPAEFSQLARHNWAIANSARQRAVRLTQWYDTDAALVTIAEARVHAALVAGFLTRTWFRNQADAVKRTGVAAADMLELGAILKYQADELAARGRPVDGTLGALFD</sequence>
<gene>
    <name evidence="1" type="ORF">Aiant_30580</name>
</gene>
<dbReference type="SUPFAM" id="SSF81301">
    <property type="entry name" value="Nucleotidyltransferase"/>
    <property type="match status" value="1"/>
</dbReference>
<name>A0ABN6CDJ2_9ACTN</name>
<dbReference type="Gene3D" id="3.30.460.10">
    <property type="entry name" value="Beta Polymerase, domain 2"/>
    <property type="match status" value="1"/>
</dbReference>
<dbReference type="Proteomes" id="UP000676967">
    <property type="component" value="Chromosome"/>
</dbReference>
<organism evidence="1 2">
    <name type="scientific">Actinoplanes ianthinogenes</name>
    <dbReference type="NCBI Taxonomy" id="122358"/>
    <lineage>
        <taxon>Bacteria</taxon>
        <taxon>Bacillati</taxon>
        <taxon>Actinomycetota</taxon>
        <taxon>Actinomycetes</taxon>
        <taxon>Micromonosporales</taxon>
        <taxon>Micromonosporaceae</taxon>
        <taxon>Actinoplanes</taxon>
    </lineage>
</organism>
<reference evidence="1 2" key="1">
    <citation type="submission" date="2020-08" db="EMBL/GenBank/DDBJ databases">
        <title>Whole genome shotgun sequence of Actinoplanes ianthinogenes NBRC 13996.</title>
        <authorList>
            <person name="Komaki H."/>
            <person name="Tamura T."/>
        </authorList>
    </citation>
    <scope>NUCLEOTIDE SEQUENCE [LARGE SCALE GENOMIC DNA]</scope>
    <source>
        <strain evidence="1 2">NBRC 13996</strain>
    </source>
</reference>
<evidence type="ECO:0000313" key="1">
    <source>
        <dbReference type="EMBL" id="BCJ42401.1"/>
    </source>
</evidence>
<dbReference type="RefSeq" id="WP_425322671.1">
    <property type="nucleotide sequence ID" value="NZ_AP023356.1"/>
</dbReference>
<accession>A0ABN6CDJ2</accession>
<evidence type="ECO:0000313" key="2">
    <source>
        <dbReference type="Proteomes" id="UP000676967"/>
    </source>
</evidence>